<name>A0A173YWC9_9FIRM</name>
<gene>
    <name evidence="1" type="ORF">ERS852406_00529</name>
</gene>
<dbReference type="Proteomes" id="UP000095706">
    <property type="component" value="Unassembled WGS sequence"/>
</dbReference>
<sequence length="31" mass="3886">MSRKKKPRMEYRYYEVPEKCPVLVLQGEKWL</sequence>
<dbReference type="AlphaFoldDB" id="A0A173YWC9"/>
<accession>A0A173YWC9</accession>
<protein>
    <submittedName>
        <fullName evidence="1">Uncharacterized protein</fullName>
    </submittedName>
</protein>
<evidence type="ECO:0000313" key="1">
    <source>
        <dbReference type="EMBL" id="CUN67526.1"/>
    </source>
</evidence>
<proteinExistence type="predicted"/>
<evidence type="ECO:0000313" key="2">
    <source>
        <dbReference type="Proteomes" id="UP000095706"/>
    </source>
</evidence>
<reference evidence="1 2" key="1">
    <citation type="submission" date="2015-09" db="EMBL/GenBank/DDBJ databases">
        <authorList>
            <consortium name="Pathogen Informatics"/>
        </authorList>
    </citation>
    <scope>NUCLEOTIDE SEQUENCE [LARGE SCALE GENOMIC DNA]</scope>
    <source>
        <strain evidence="1 2">2789STDY5608849</strain>
    </source>
</reference>
<organism evidence="1 2">
    <name type="scientific">Fusicatenibacter saccharivorans</name>
    <dbReference type="NCBI Taxonomy" id="1150298"/>
    <lineage>
        <taxon>Bacteria</taxon>
        <taxon>Bacillati</taxon>
        <taxon>Bacillota</taxon>
        <taxon>Clostridia</taxon>
        <taxon>Lachnospirales</taxon>
        <taxon>Lachnospiraceae</taxon>
        <taxon>Fusicatenibacter</taxon>
    </lineage>
</organism>
<dbReference type="EMBL" id="CYYV01000002">
    <property type="protein sequence ID" value="CUN67526.1"/>
    <property type="molecule type" value="Genomic_DNA"/>
</dbReference>